<feature type="non-terminal residue" evidence="1">
    <location>
        <position position="1"/>
    </location>
</feature>
<dbReference type="InterPro" id="IPR038882">
    <property type="entry name" value="Rcf3"/>
</dbReference>
<organism evidence="1 2">
    <name type="scientific">Lachnellula suecica</name>
    <dbReference type="NCBI Taxonomy" id="602035"/>
    <lineage>
        <taxon>Eukaryota</taxon>
        <taxon>Fungi</taxon>
        <taxon>Dikarya</taxon>
        <taxon>Ascomycota</taxon>
        <taxon>Pezizomycotina</taxon>
        <taxon>Leotiomycetes</taxon>
        <taxon>Helotiales</taxon>
        <taxon>Lachnaceae</taxon>
        <taxon>Lachnellula</taxon>
    </lineage>
</organism>
<dbReference type="AlphaFoldDB" id="A0A8T9C3F7"/>
<name>A0A8T9C3F7_9HELO</name>
<keyword evidence="2" id="KW-1185">Reference proteome</keyword>
<sequence length="49" mass="5988">MSGMIMGACLEADHRIREYEAKVRMQKRIMRDRAVWEKYEKDFEQEPPK</sequence>
<dbReference type="PANTHER" id="PTHR39153">
    <property type="entry name" value="AGR244WP"/>
    <property type="match status" value="1"/>
</dbReference>
<dbReference type="OrthoDB" id="3979469at2759"/>
<gene>
    <name evidence="1" type="ORF">LSUE1_G005778</name>
</gene>
<dbReference type="Proteomes" id="UP000469558">
    <property type="component" value="Unassembled WGS sequence"/>
</dbReference>
<comment type="caution">
    <text evidence="1">The sequence shown here is derived from an EMBL/GenBank/DDBJ whole genome shotgun (WGS) entry which is preliminary data.</text>
</comment>
<proteinExistence type="predicted"/>
<accession>A0A8T9C3F7</accession>
<evidence type="ECO:0000313" key="2">
    <source>
        <dbReference type="Proteomes" id="UP000469558"/>
    </source>
</evidence>
<dbReference type="PANTHER" id="PTHR39153:SF1">
    <property type="entry name" value="AGR244WP"/>
    <property type="match status" value="1"/>
</dbReference>
<dbReference type="EMBL" id="QGMK01000742">
    <property type="protein sequence ID" value="TVY78528.1"/>
    <property type="molecule type" value="Genomic_DNA"/>
</dbReference>
<reference evidence="1 2" key="1">
    <citation type="submission" date="2018-05" db="EMBL/GenBank/DDBJ databases">
        <title>Genome sequencing and assembly of the regulated plant pathogen Lachnellula willkommii and related sister species for the development of diagnostic species identification markers.</title>
        <authorList>
            <person name="Giroux E."/>
            <person name="Bilodeau G."/>
        </authorList>
    </citation>
    <scope>NUCLEOTIDE SEQUENCE [LARGE SCALE GENOMIC DNA]</scope>
    <source>
        <strain evidence="1 2">CBS 268.59</strain>
    </source>
</reference>
<evidence type="ECO:0000313" key="1">
    <source>
        <dbReference type="EMBL" id="TVY78528.1"/>
    </source>
</evidence>
<protein>
    <submittedName>
        <fullName evidence="1">Uncharacterized protein</fullName>
    </submittedName>
</protein>